<keyword evidence="2" id="KW-0808">Transferase</keyword>
<gene>
    <name evidence="2" type="ORF">PoB_002702000</name>
</gene>
<reference evidence="2 3" key="1">
    <citation type="journal article" date="2021" name="Elife">
        <title>Chloroplast acquisition without the gene transfer in kleptoplastic sea slugs, Plakobranchus ocellatus.</title>
        <authorList>
            <person name="Maeda T."/>
            <person name="Takahashi S."/>
            <person name="Yoshida T."/>
            <person name="Shimamura S."/>
            <person name="Takaki Y."/>
            <person name="Nagai Y."/>
            <person name="Toyoda A."/>
            <person name="Suzuki Y."/>
            <person name="Arimoto A."/>
            <person name="Ishii H."/>
            <person name="Satoh N."/>
            <person name="Nishiyama T."/>
            <person name="Hasebe M."/>
            <person name="Maruyama T."/>
            <person name="Minagawa J."/>
            <person name="Obokata J."/>
            <person name="Shigenobu S."/>
        </authorList>
    </citation>
    <scope>NUCLEOTIDE SEQUENCE [LARGE SCALE GENOMIC DNA]</scope>
</reference>
<sequence length="125" mass="14215">MYIAPGSIQSATGKENVFCFVQQAKSHTAAIFVDLEKAYDRVRRAGLQVRLQEHGITGRMYGWLKAFLTERFIRTRIKETLSRTRSPEDGLLQENAFSCTLFLIFMNNIAATQSVHRLGCLKQTT</sequence>
<protein>
    <submittedName>
        <fullName evidence="2">Reverse transcriptase</fullName>
    </submittedName>
</protein>
<dbReference type="InterPro" id="IPR000477">
    <property type="entry name" value="RT_dom"/>
</dbReference>
<evidence type="ECO:0000313" key="3">
    <source>
        <dbReference type="Proteomes" id="UP000735302"/>
    </source>
</evidence>
<feature type="domain" description="Reverse transcriptase" evidence="1">
    <location>
        <begin position="19"/>
        <end position="113"/>
    </location>
</feature>
<name>A0AAV3ZZ91_9GAST</name>
<organism evidence="2 3">
    <name type="scientific">Plakobranchus ocellatus</name>
    <dbReference type="NCBI Taxonomy" id="259542"/>
    <lineage>
        <taxon>Eukaryota</taxon>
        <taxon>Metazoa</taxon>
        <taxon>Spiralia</taxon>
        <taxon>Lophotrochozoa</taxon>
        <taxon>Mollusca</taxon>
        <taxon>Gastropoda</taxon>
        <taxon>Heterobranchia</taxon>
        <taxon>Euthyneura</taxon>
        <taxon>Panpulmonata</taxon>
        <taxon>Sacoglossa</taxon>
        <taxon>Placobranchoidea</taxon>
        <taxon>Plakobranchidae</taxon>
        <taxon>Plakobranchus</taxon>
    </lineage>
</organism>
<dbReference type="Pfam" id="PF00078">
    <property type="entry name" value="RVT_1"/>
    <property type="match status" value="1"/>
</dbReference>
<dbReference type="GO" id="GO:0003964">
    <property type="term" value="F:RNA-directed DNA polymerase activity"/>
    <property type="evidence" value="ECO:0007669"/>
    <property type="project" value="UniProtKB-KW"/>
</dbReference>
<keyword evidence="2" id="KW-0695">RNA-directed DNA polymerase</keyword>
<dbReference type="Proteomes" id="UP000735302">
    <property type="component" value="Unassembled WGS sequence"/>
</dbReference>
<accession>A0AAV3ZZ91</accession>
<keyword evidence="3" id="KW-1185">Reference proteome</keyword>
<keyword evidence="2" id="KW-0548">Nucleotidyltransferase</keyword>
<dbReference type="EMBL" id="BLXT01003118">
    <property type="protein sequence ID" value="GFO00515.1"/>
    <property type="molecule type" value="Genomic_DNA"/>
</dbReference>
<comment type="caution">
    <text evidence="2">The sequence shown here is derived from an EMBL/GenBank/DDBJ whole genome shotgun (WGS) entry which is preliminary data.</text>
</comment>
<proteinExistence type="predicted"/>
<evidence type="ECO:0000313" key="2">
    <source>
        <dbReference type="EMBL" id="GFO00515.1"/>
    </source>
</evidence>
<evidence type="ECO:0000259" key="1">
    <source>
        <dbReference type="Pfam" id="PF00078"/>
    </source>
</evidence>
<dbReference type="AlphaFoldDB" id="A0AAV3ZZ91"/>